<organism evidence="1">
    <name type="scientific">Rhizophora mucronata</name>
    <name type="common">Asiatic mangrove</name>
    <dbReference type="NCBI Taxonomy" id="61149"/>
    <lineage>
        <taxon>Eukaryota</taxon>
        <taxon>Viridiplantae</taxon>
        <taxon>Streptophyta</taxon>
        <taxon>Embryophyta</taxon>
        <taxon>Tracheophyta</taxon>
        <taxon>Spermatophyta</taxon>
        <taxon>Magnoliopsida</taxon>
        <taxon>eudicotyledons</taxon>
        <taxon>Gunneridae</taxon>
        <taxon>Pentapetalae</taxon>
        <taxon>rosids</taxon>
        <taxon>fabids</taxon>
        <taxon>Malpighiales</taxon>
        <taxon>Rhizophoraceae</taxon>
        <taxon>Rhizophora</taxon>
    </lineage>
</organism>
<evidence type="ECO:0000313" key="1">
    <source>
        <dbReference type="EMBL" id="MBX46004.1"/>
    </source>
</evidence>
<reference evidence="1" key="1">
    <citation type="submission" date="2018-02" db="EMBL/GenBank/DDBJ databases">
        <title>Rhizophora mucronata_Transcriptome.</title>
        <authorList>
            <person name="Meera S.P."/>
            <person name="Sreeshan A."/>
            <person name="Augustine A."/>
        </authorList>
    </citation>
    <scope>NUCLEOTIDE SEQUENCE</scope>
    <source>
        <tissue evidence="1">Leaf</tissue>
    </source>
</reference>
<proteinExistence type="predicted"/>
<name>A0A2P2NU75_RHIMU</name>
<dbReference type="AlphaFoldDB" id="A0A2P2NU75"/>
<accession>A0A2P2NU75</accession>
<protein>
    <submittedName>
        <fullName evidence="1">Uncharacterized protein</fullName>
    </submittedName>
</protein>
<sequence length="23" mass="2706">MRDLYAFACTFFALCCTIRIMLC</sequence>
<dbReference type="EMBL" id="GGEC01065520">
    <property type="protein sequence ID" value="MBX46004.1"/>
    <property type="molecule type" value="Transcribed_RNA"/>
</dbReference>